<dbReference type="GO" id="GO:0030855">
    <property type="term" value="P:epithelial cell differentiation"/>
    <property type="evidence" value="ECO:0007669"/>
    <property type="project" value="TreeGrafter"/>
</dbReference>
<feature type="domain" description="IF rod" evidence="4">
    <location>
        <begin position="96"/>
        <end position="184"/>
    </location>
</feature>
<protein>
    <submittedName>
        <fullName evidence="5">Keratin 39</fullName>
    </submittedName>
</protein>
<dbReference type="SUPFAM" id="SSF64593">
    <property type="entry name" value="Intermediate filament protein, coiled coil region"/>
    <property type="match status" value="1"/>
</dbReference>
<dbReference type="Pfam" id="PF00038">
    <property type="entry name" value="Filament"/>
    <property type="match status" value="1"/>
</dbReference>
<proteinExistence type="predicted"/>
<feature type="coiled-coil region" evidence="3">
    <location>
        <begin position="100"/>
        <end position="170"/>
    </location>
</feature>
<name>A0A7J7TE54_RHIFE</name>
<organism evidence="5 6">
    <name type="scientific">Rhinolophus ferrumequinum</name>
    <name type="common">Greater horseshoe bat</name>
    <dbReference type="NCBI Taxonomy" id="59479"/>
    <lineage>
        <taxon>Eukaryota</taxon>
        <taxon>Metazoa</taxon>
        <taxon>Chordata</taxon>
        <taxon>Craniata</taxon>
        <taxon>Vertebrata</taxon>
        <taxon>Euteleostomi</taxon>
        <taxon>Mammalia</taxon>
        <taxon>Eutheria</taxon>
        <taxon>Laurasiatheria</taxon>
        <taxon>Chiroptera</taxon>
        <taxon>Yinpterochiroptera</taxon>
        <taxon>Rhinolophoidea</taxon>
        <taxon>Rhinolophidae</taxon>
        <taxon>Rhinolophinae</taxon>
        <taxon>Rhinolophus</taxon>
    </lineage>
</organism>
<dbReference type="PANTHER" id="PTHR23239:SF106">
    <property type="entry name" value="KERATIN, TYPE I CYTOSKELETAL 39"/>
    <property type="match status" value="1"/>
</dbReference>
<dbReference type="AlphaFoldDB" id="A0A7J7TE54"/>
<evidence type="ECO:0000313" key="5">
    <source>
        <dbReference type="EMBL" id="KAF6298815.1"/>
    </source>
</evidence>
<dbReference type="GO" id="GO:0005198">
    <property type="term" value="F:structural molecule activity"/>
    <property type="evidence" value="ECO:0007669"/>
    <property type="project" value="InterPro"/>
</dbReference>
<evidence type="ECO:0000313" key="6">
    <source>
        <dbReference type="Proteomes" id="UP000585614"/>
    </source>
</evidence>
<dbReference type="GO" id="GO:0045109">
    <property type="term" value="P:intermediate filament organization"/>
    <property type="evidence" value="ECO:0007669"/>
    <property type="project" value="TreeGrafter"/>
</dbReference>
<dbReference type="EMBL" id="JACAGC010000020">
    <property type="protein sequence ID" value="KAF6298815.1"/>
    <property type="molecule type" value="Genomic_DNA"/>
</dbReference>
<gene>
    <name evidence="5" type="ORF">mRhiFer1_007525</name>
</gene>
<dbReference type="PROSITE" id="PS51842">
    <property type="entry name" value="IF_ROD_2"/>
    <property type="match status" value="1"/>
</dbReference>
<keyword evidence="5" id="KW-0416">Keratin</keyword>
<dbReference type="Gene3D" id="1.20.5.1160">
    <property type="entry name" value="Vasodilator-stimulated phosphoprotein"/>
    <property type="match status" value="1"/>
</dbReference>
<evidence type="ECO:0000259" key="4">
    <source>
        <dbReference type="PROSITE" id="PS51842"/>
    </source>
</evidence>
<keyword evidence="2 3" id="KW-0175">Coiled coil</keyword>
<sequence>MDTKGCTTTISSSMPCQSCSRITNFRIISSNTSCQRGGLEANSCQSTGHVVRTLQSQSCQPPLCFHPMPICLIHNFNACPSLDDYGWCGEGINSNEKGTMQILNDRLASYLEKVRMLERENTELECKIQEECNKDLPVICPDYLSYYATIEELQQKILCTKAENSRLVSQIDNTKLAADDLRAK</sequence>
<accession>A0A7J7TE54</accession>
<comment type="caution">
    <text evidence="5">The sequence shown here is derived from an EMBL/GenBank/DDBJ whole genome shotgun (WGS) entry which is preliminary data.</text>
</comment>
<dbReference type="PANTHER" id="PTHR23239">
    <property type="entry name" value="INTERMEDIATE FILAMENT"/>
    <property type="match status" value="1"/>
</dbReference>
<reference evidence="5 6" key="1">
    <citation type="journal article" date="2020" name="Nature">
        <title>Six reference-quality genomes reveal evolution of bat adaptations.</title>
        <authorList>
            <person name="Jebb D."/>
            <person name="Huang Z."/>
            <person name="Pippel M."/>
            <person name="Hughes G.M."/>
            <person name="Lavrichenko K."/>
            <person name="Devanna P."/>
            <person name="Winkler S."/>
            <person name="Jermiin L.S."/>
            <person name="Skirmuntt E.C."/>
            <person name="Katzourakis A."/>
            <person name="Burkitt-Gray L."/>
            <person name="Ray D.A."/>
            <person name="Sullivan K.A.M."/>
            <person name="Roscito J.G."/>
            <person name="Kirilenko B.M."/>
            <person name="Davalos L.M."/>
            <person name="Corthals A.P."/>
            <person name="Power M.L."/>
            <person name="Jones G."/>
            <person name="Ransome R.D."/>
            <person name="Dechmann D.K.N."/>
            <person name="Locatelli A.G."/>
            <person name="Puechmaille S.J."/>
            <person name="Fedrigo O."/>
            <person name="Jarvis E.D."/>
            <person name="Hiller M."/>
            <person name="Vernes S.C."/>
            <person name="Myers E.W."/>
            <person name="Teeling E.C."/>
        </authorList>
    </citation>
    <scope>NUCLEOTIDE SEQUENCE [LARGE SCALE GENOMIC DNA]</scope>
    <source>
        <strain evidence="5">MRhiFer1</strain>
        <tissue evidence="5">Lung</tissue>
    </source>
</reference>
<dbReference type="InterPro" id="IPR039008">
    <property type="entry name" value="IF_rod_dom"/>
</dbReference>
<evidence type="ECO:0000256" key="1">
    <source>
        <dbReference type="ARBA" id="ARBA00022754"/>
    </source>
</evidence>
<evidence type="ECO:0000256" key="3">
    <source>
        <dbReference type="SAM" id="Coils"/>
    </source>
</evidence>
<evidence type="ECO:0000256" key="2">
    <source>
        <dbReference type="ARBA" id="ARBA00023054"/>
    </source>
</evidence>
<dbReference type="Proteomes" id="UP000585614">
    <property type="component" value="Unassembled WGS sequence"/>
</dbReference>
<keyword evidence="1" id="KW-0403">Intermediate filament</keyword>
<dbReference type="GO" id="GO:0005882">
    <property type="term" value="C:intermediate filament"/>
    <property type="evidence" value="ECO:0007669"/>
    <property type="project" value="UniProtKB-KW"/>
</dbReference>
<dbReference type="InterPro" id="IPR002957">
    <property type="entry name" value="Keratin_I"/>
</dbReference>